<accession>X8DBF6</accession>
<sequence length="122" mass="13773">MSEFLGVQIDHFVEVTLAAFFQIAKTVQPITVCLNHDTIDEFSGANFHEGVQQIDASQAMAFVRQRRDENDGSFTDMDRTRRQQAFLVSLLAAVRQGEQCRIPLRYATSSMSRMKTSRSIPG</sequence>
<dbReference type="AlphaFoldDB" id="X8DBF6"/>
<protein>
    <submittedName>
        <fullName evidence="3">Cell envelope-related transcriptional attenuator domain protein</fullName>
    </submittedName>
</protein>
<name>X8DBF6_9MYCO</name>
<dbReference type="InterPro" id="IPR004474">
    <property type="entry name" value="LytR_CpsA_psr"/>
</dbReference>
<evidence type="ECO:0000313" key="4">
    <source>
        <dbReference type="Proteomes" id="UP000023351"/>
    </source>
</evidence>
<dbReference type="PANTHER" id="PTHR33392">
    <property type="entry name" value="POLYISOPRENYL-TEICHOIC ACID--PEPTIDOGLYCAN TEICHOIC ACID TRANSFERASE TAGU"/>
    <property type="match status" value="1"/>
</dbReference>
<feature type="domain" description="Cell envelope-related transcriptional attenuator" evidence="2">
    <location>
        <begin position="2"/>
        <end position="94"/>
    </location>
</feature>
<dbReference type="Gene3D" id="3.40.630.190">
    <property type="entry name" value="LCP protein"/>
    <property type="match status" value="1"/>
</dbReference>
<gene>
    <name evidence="3" type="ORF">I540_6060</name>
</gene>
<comment type="similarity">
    <text evidence="1">Belongs to the LytR/CpsA/Psr (LCP) family.</text>
</comment>
<dbReference type="PATRIC" id="fig|1299321.3.peg.5863"/>
<comment type="caution">
    <text evidence="3">The sequence shown here is derived from an EMBL/GenBank/DDBJ whole genome shotgun (WGS) entry which is preliminary data.</text>
</comment>
<evidence type="ECO:0000256" key="1">
    <source>
        <dbReference type="ARBA" id="ARBA00006068"/>
    </source>
</evidence>
<dbReference type="Proteomes" id="UP000023351">
    <property type="component" value="Unassembled WGS sequence"/>
</dbReference>
<organism evidence="3 4">
    <name type="scientific">Mycobacteroides abscessus subsp. bolletii 1513</name>
    <dbReference type="NCBI Taxonomy" id="1299321"/>
    <lineage>
        <taxon>Bacteria</taxon>
        <taxon>Bacillati</taxon>
        <taxon>Actinomycetota</taxon>
        <taxon>Actinomycetes</taxon>
        <taxon>Mycobacteriales</taxon>
        <taxon>Mycobacteriaceae</taxon>
        <taxon>Mycobacteroides</taxon>
        <taxon>Mycobacteroides abscessus</taxon>
    </lineage>
</organism>
<dbReference type="Pfam" id="PF03816">
    <property type="entry name" value="LytR_cpsA_psr"/>
    <property type="match status" value="1"/>
</dbReference>
<reference evidence="3 4" key="1">
    <citation type="submission" date="2013-12" db="EMBL/GenBank/DDBJ databases">
        <authorList>
            <person name="Zelazny A."/>
            <person name="Olivier K."/>
            <person name="Holland S."/>
            <person name="Lenaerts A."/>
            <person name="Ordway D."/>
            <person name="DeGroote M.A."/>
            <person name="Parker T."/>
            <person name="Sizemore C."/>
            <person name="Tallon L.J."/>
            <person name="Sadzewicz L.K."/>
            <person name="Sengamalay N."/>
            <person name="Fraser C.M."/>
            <person name="Hine E."/>
            <person name="Shefchek K.A."/>
            <person name="Das S.P."/>
            <person name="Tettelin H."/>
        </authorList>
    </citation>
    <scope>NUCLEOTIDE SEQUENCE [LARGE SCALE GENOMIC DNA]</scope>
    <source>
        <strain evidence="3 4">1513</strain>
    </source>
</reference>
<dbReference type="EMBL" id="JAOJ01000004">
    <property type="protein sequence ID" value="EUA65957.1"/>
    <property type="molecule type" value="Genomic_DNA"/>
</dbReference>
<dbReference type="PANTHER" id="PTHR33392:SF6">
    <property type="entry name" value="POLYISOPRENYL-TEICHOIC ACID--PEPTIDOGLYCAN TEICHOIC ACID TRANSFERASE TAGU"/>
    <property type="match status" value="1"/>
</dbReference>
<evidence type="ECO:0000259" key="2">
    <source>
        <dbReference type="Pfam" id="PF03816"/>
    </source>
</evidence>
<evidence type="ECO:0000313" key="3">
    <source>
        <dbReference type="EMBL" id="EUA65957.1"/>
    </source>
</evidence>
<dbReference type="InterPro" id="IPR050922">
    <property type="entry name" value="LytR/CpsA/Psr_CW_biosynth"/>
</dbReference>
<proteinExistence type="inferred from homology"/>